<evidence type="ECO:0000313" key="1">
    <source>
        <dbReference type="EMBL" id="THC89578.1"/>
    </source>
</evidence>
<name>A0A4S3J654_9EURO</name>
<reference evidence="1 2" key="1">
    <citation type="submission" date="2019-03" db="EMBL/GenBank/DDBJ databases">
        <title>The genome sequence of a newly discovered highly antifungal drug resistant Aspergillus species, Aspergillus tanneri NIH 1004.</title>
        <authorList>
            <person name="Mounaud S."/>
            <person name="Singh I."/>
            <person name="Joardar V."/>
            <person name="Pakala S."/>
            <person name="Pakala S."/>
            <person name="Venepally P."/>
            <person name="Hoover J."/>
            <person name="Nierman W."/>
            <person name="Chung J."/>
            <person name="Losada L."/>
        </authorList>
    </citation>
    <scope>NUCLEOTIDE SEQUENCE [LARGE SCALE GENOMIC DNA]</scope>
    <source>
        <strain evidence="1 2">NIH1004</strain>
    </source>
</reference>
<organism evidence="1 2">
    <name type="scientific">Aspergillus tanneri</name>
    <dbReference type="NCBI Taxonomy" id="1220188"/>
    <lineage>
        <taxon>Eukaryota</taxon>
        <taxon>Fungi</taxon>
        <taxon>Dikarya</taxon>
        <taxon>Ascomycota</taxon>
        <taxon>Pezizomycotina</taxon>
        <taxon>Eurotiomycetes</taxon>
        <taxon>Eurotiomycetidae</taxon>
        <taxon>Eurotiales</taxon>
        <taxon>Aspergillaceae</taxon>
        <taxon>Aspergillus</taxon>
        <taxon>Aspergillus subgen. Circumdati</taxon>
    </lineage>
</organism>
<dbReference type="EMBL" id="SOSA01000633">
    <property type="protein sequence ID" value="THC89578.1"/>
    <property type="molecule type" value="Genomic_DNA"/>
</dbReference>
<dbReference type="Proteomes" id="UP000308092">
    <property type="component" value="Unassembled WGS sequence"/>
</dbReference>
<protein>
    <submittedName>
        <fullName evidence="1">Uncharacterized protein</fullName>
    </submittedName>
</protein>
<gene>
    <name evidence="1" type="ORF">EYZ11_010972</name>
</gene>
<comment type="caution">
    <text evidence="1">The sequence shown here is derived from an EMBL/GenBank/DDBJ whole genome shotgun (WGS) entry which is preliminary data.</text>
</comment>
<proteinExistence type="predicted"/>
<keyword evidence="2" id="KW-1185">Reference proteome</keyword>
<dbReference type="VEuPathDB" id="FungiDB:EYZ11_010972"/>
<evidence type="ECO:0000313" key="2">
    <source>
        <dbReference type="Proteomes" id="UP000308092"/>
    </source>
</evidence>
<dbReference type="AlphaFoldDB" id="A0A4S3J654"/>
<sequence>MQSGTLFPTDPENPTFPKLHSPLFADLDYKRDDIPSLIWDRIVRYSGLSVQWNS</sequence>
<accession>A0A4S3J654</accession>